<organism evidence="4 5">
    <name type="scientific">Mycena alexandri</name>
    <dbReference type="NCBI Taxonomy" id="1745969"/>
    <lineage>
        <taxon>Eukaryota</taxon>
        <taxon>Fungi</taxon>
        <taxon>Dikarya</taxon>
        <taxon>Basidiomycota</taxon>
        <taxon>Agaricomycotina</taxon>
        <taxon>Agaricomycetes</taxon>
        <taxon>Agaricomycetidae</taxon>
        <taxon>Agaricales</taxon>
        <taxon>Marasmiineae</taxon>
        <taxon>Mycenaceae</taxon>
        <taxon>Mycena</taxon>
    </lineage>
</organism>
<protein>
    <recommendedName>
        <fullName evidence="2">SWIM-type domain-containing protein</fullName>
    </recommendedName>
</protein>
<accession>A0AAD6SJY6</accession>
<dbReference type="EMBL" id="JARJCM010000110">
    <property type="protein sequence ID" value="KAJ7028622.1"/>
    <property type="molecule type" value="Genomic_DNA"/>
</dbReference>
<dbReference type="AlphaFoldDB" id="A0AAD6SJY6"/>
<evidence type="ECO:0000313" key="3">
    <source>
        <dbReference type="EMBL" id="KAJ7018417.1"/>
    </source>
</evidence>
<name>A0AAD6SJY6_9AGAR</name>
<feature type="domain" description="SWIM-type" evidence="2">
    <location>
        <begin position="126"/>
        <end position="159"/>
    </location>
</feature>
<sequence length="321" mass="36982">MYQFCFQRGLREVWGYMWTAWYCPTKFRLWVRSSEPKFIGRWRTTMSVENFWRNLKHETLHHFVHPRLDQLVYLIAVEVLPYTEAKMQIFESDFRPGRAKALTPYRKAFKKCWKKLALRPLGTQVYIVNLSTWTCSCGQQKYNTFLLCKHLVQAVLAPHPDFFRQVVRRRVAPFYSHCLLVPKDGSELHVVDSGSVSDGDDDDIVGATPTPSLGRGTKRKREDVCTHIFEWLDELLNNFSGLQHGVEAGLAILRTQVNHPREAKIFLSSMKAQNIGGDLAAMGSDVRRLMETGTVRTTTWAQKGKKASAKYTRNTMGVHIP</sequence>
<proteinExistence type="predicted"/>
<dbReference type="InterPro" id="IPR007527">
    <property type="entry name" value="Znf_SWIM"/>
</dbReference>
<keyword evidence="1" id="KW-0862">Zinc</keyword>
<evidence type="ECO:0000313" key="4">
    <source>
        <dbReference type="EMBL" id="KAJ7028622.1"/>
    </source>
</evidence>
<dbReference type="GO" id="GO:0008270">
    <property type="term" value="F:zinc ion binding"/>
    <property type="evidence" value="ECO:0007669"/>
    <property type="project" value="UniProtKB-KW"/>
</dbReference>
<comment type="caution">
    <text evidence="4">The sequence shown here is derived from an EMBL/GenBank/DDBJ whole genome shotgun (WGS) entry which is preliminary data.</text>
</comment>
<evidence type="ECO:0000313" key="5">
    <source>
        <dbReference type="Proteomes" id="UP001218188"/>
    </source>
</evidence>
<dbReference type="Proteomes" id="UP001218188">
    <property type="component" value="Unassembled WGS sequence"/>
</dbReference>
<evidence type="ECO:0000256" key="1">
    <source>
        <dbReference type="PROSITE-ProRule" id="PRU00325"/>
    </source>
</evidence>
<evidence type="ECO:0000259" key="2">
    <source>
        <dbReference type="PROSITE" id="PS50966"/>
    </source>
</evidence>
<gene>
    <name evidence="4" type="ORF">C8F04DRAFT_1212112</name>
    <name evidence="3" type="ORF">C8F04DRAFT_1214639</name>
</gene>
<keyword evidence="1" id="KW-0479">Metal-binding</keyword>
<keyword evidence="1" id="KW-0863">Zinc-finger</keyword>
<keyword evidence="5" id="KW-1185">Reference proteome</keyword>
<dbReference type="PROSITE" id="PS50966">
    <property type="entry name" value="ZF_SWIM"/>
    <property type="match status" value="1"/>
</dbReference>
<reference evidence="4" key="1">
    <citation type="submission" date="2023-03" db="EMBL/GenBank/DDBJ databases">
        <title>Massive genome expansion in bonnet fungi (Mycena s.s.) driven by repeated elements and novel gene families across ecological guilds.</title>
        <authorList>
            <consortium name="Lawrence Berkeley National Laboratory"/>
            <person name="Harder C.B."/>
            <person name="Miyauchi S."/>
            <person name="Viragh M."/>
            <person name="Kuo A."/>
            <person name="Thoen E."/>
            <person name="Andreopoulos B."/>
            <person name="Lu D."/>
            <person name="Skrede I."/>
            <person name="Drula E."/>
            <person name="Henrissat B."/>
            <person name="Morin E."/>
            <person name="Kohler A."/>
            <person name="Barry K."/>
            <person name="LaButti K."/>
            <person name="Morin E."/>
            <person name="Salamov A."/>
            <person name="Lipzen A."/>
            <person name="Mereny Z."/>
            <person name="Hegedus B."/>
            <person name="Baldrian P."/>
            <person name="Stursova M."/>
            <person name="Weitz H."/>
            <person name="Taylor A."/>
            <person name="Grigoriev I.V."/>
            <person name="Nagy L.G."/>
            <person name="Martin F."/>
            <person name="Kauserud H."/>
        </authorList>
    </citation>
    <scope>NUCLEOTIDE SEQUENCE</scope>
    <source>
        <strain evidence="4">CBHHK200</strain>
    </source>
</reference>
<dbReference type="EMBL" id="JARJCM010000341">
    <property type="protein sequence ID" value="KAJ7018417.1"/>
    <property type="molecule type" value="Genomic_DNA"/>
</dbReference>